<reference evidence="4" key="1">
    <citation type="submission" date="2015-05" db="EMBL/GenBank/DDBJ databases">
        <authorList>
            <person name="Wang D.B."/>
            <person name="Wang M."/>
        </authorList>
    </citation>
    <scope>NUCLEOTIDE SEQUENCE</scope>
    <source>
        <strain evidence="4">36-1</strain>
    </source>
</reference>
<reference evidence="4 5" key="2">
    <citation type="journal article" date="2016" name="Front. Microbiol.">
        <title>Genome and transcriptome sequences reveal the specific parasitism of the nematophagous Purpureocillium lilacinum 36-1.</title>
        <authorList>
            <person name="Xie J."/>
            <person name="Li S."/>
            <person name="Mo C."/>
            <person name="Xiao X."/>
            <person name="Peng D."/>
            <person name="Wang G."/>
            <person name="Xiao Y."/>
        </authorList>
    </citation>
    <scope>NUCLEOTIDE SEQUENCE [LARGE SCALE GENOMIC DNA]</scope>
    <source>
        <strain evidence="4 5">36-1</strain>
    </source>
</reference>
<sequence length="111" mass="12175">MLLVFYVTIWLDARRLAGVQVLMGRLPPGFSSLQHHHRPRVNTSGPGLRLSDTTSPSTPRVRARPPSLPDLAYFPTTKQHPTSQHSTSQHSTADETKHTTTTSIALGTASH</sequence>
<proteinExistence type="predicted"/>
<evidence type="ECO:0000256" key="1">
    <source>
        <dbReference type="SAM" id="MobiDB-lite"/>
    </source>
</evidence>
<dbReference type="EMBL" id="JAWRVI010000002">
    <property type="protein sequence ID" value="KAK4095035.1"/>
    <property type="molecule type" value="Genomic_DNA"/>
</dbReference>
<feature type="region of interest" description="Disordered" evidence="1">
    <location>
        <begin position="27"/>
        <end position="111"/>
    </location>
</feature>
<evidence type="ECO:0000313" key="6">
    <source>
        <dbReference type="Proteomes" id="UP001287286"/>
    </source>
</evidence>
<feature type="compositionally biased region" description="Polar residues" evidence="1">
    <location>
        <begin position="99"/>
        <end position="111"/>
    </location>
</feature>
<comment type="caution">
    <text evidence="4">The sequence shown here is derived from an EMBL/GenBank/DDBJ whole genome shotgun (WGS) entry which is preliminary data.</text>
</comment>
<name>A0A2U3EHS3_PURLI</name>
<gene>
    <name evidence="4" type="ORF">PCL_09334</name>
    <name evidence="3" type="ORF">Purlil1_731</name>
</gene>
<reference evidence="3" key="3">
    <citation type="submission" date="2023-11" db="EMBL/GenBank/DDBJ databases">
        <authorList>
            <person name="Beijen E."/>
            <person name="Ohm R.A."/>
        </authorList>
    </citation>
    <scope>NUCLEOTIDE SEQUENCE</scope>
    <source>
        <strain evidence="3">CBS 150709</strain>
    </source>
</reference>
<reference evidence="3 6" key="4">
    <citation type="journal article" date="2024" name="Microbiol. Resour. Announc.">
        <title>Genome annotations for the ascomycete fungi Trichoderma harzianum, Trichoderma aggressivum, and Purpureocillium lilacinum.</title>
        <authorList>
            <person name="Beijen E.P.W."/>
            <person name="Ohm R.A."/>
        </authorList>
    </citation>
    <scope>NUCLEOTIDE SEQUENCE [LARGE SCALE GENOMIC DNA]</scope>
    <source>
        <strain evidence="3 6">CBS 150709</strain>
    </source>
</reference>
<feature type="signal peptide" evidence="2">
    <location>
        <begin position="1"/>
        <end position="18"/>
    </location>
</feature>
<dbReference type="AlphaFoldDB" id="A0A2U3EHS3"/>
<feature type="chain" id="PRO_5015751157" evidence="2">
    <location>
        <begin position="19"/>
        <end position="111"/>
    </location>
</feature>
<keyword evidence="2" id="KW-0732">Signal</keyword>
<keyword evidence="6" id="KW-1185">Reference proteome</keyword>
<evidence type="ECO:0000313" key="5">
    <source>
        <dbReference type="Proteomes" id="UP000245956"/>
    </source>
</evidence>
<dbReference type="Proteomes" id="UP001287286">
    <property type="component" value="Unassembled WGS sequence"/>
</dbReference>
<dbReference type="Proteomes" id="UP000245956">
    <property type="component" value="Unassembled WGS sequence"/>
</dbReference>
<feature type="compositionally biased region" description="Low complexity" evidence="1">
    <location>
        <begin position="76"/>
        <end position="91"/>
    </location>
</feature>
<evidence type="ECO:0000313" key="3">
    <source>
        <dbReference type="EMBL" id="KAK4095035.1"/>
    </source>
</evidence>
<dbReference type="EMBL" id="LCWV01000004">
    <property type="protein sequence ID" value="PWI74058.1"/>
    <property type="molecule type" value="Genomic_DNA"/>
</dbReference>
<protein>
    <submittedName>
        <fullName evidence="4">Uncharacterized protein</fullName>
    </submittedName>
</protein>
<evidence type="ECO:0000256" key="2">
    <source>
        <dbReference type="SAM" id="SignalP"/>
    </source>
</evidence>
<accession>A0A2U3EHS3</accession>
<evidence type="ECO:0000313" key="4">
    <source>
        <dbReference type="EMBL" id="PWI74058.1"/>
    </source>
</evidence>
<feature type="compositionally biased region" description="Polar residues" evidence="1">
    <location>
        <begin position="41"/>
        <end position="58"/>
    </location>
</feature>
<organism evidence="4 5">
    <name type="scientific">Purpureocillium lilacinum</name>
    <name type="common">Paecilomyces lilacinus</name>
    <dbReference type="NCBI Taxonomy" id="33203"/>
    <lineage>
        <taxon>Eukaryota</taxon>
        <taxon>Fungi</taxon>
        <taxon>Dikarya</taxon>
        <taxon>Ascomycota</taxon>
        <taxon>Pezizomycotina</taxon>
        <taxon>Sordariomycetes</taxon>
        <taxon>Hypocreomycetidae</taxon>
        <taxon>Hypocreales</taxon>
        <taxon>Ophiocordycipitaceae</taxon>
        <taxon>Purpureocillium</taxon>
    </lineage>
</organism>